<keyword evidence="3" id="KW-1185">Reference proteome</keyword>
<evidence type="ECO:0000259" key="1">
    <source>
        <dbReference type="PROSITE" id="PS50271"/>
    </source>
</evidence>
<dbReference type="Proteomes" id="UP000243904">
    <property type="component" value="Chromosome I"/>
</dbReference>
<name>A0A1H1V3Z6_9BRAD</name>
<dbReference type="EMBL" id="LT629750">
    <property type="protein sequence ID" value="SDS79514.1"/>
    <property type="molecule type" value="Genomic_DNA"/>
</dbReference>
<dbReference type="AlphaFoldDB" id="A0A1H1V3Z6"/>
<dbReference type="PROSITE" id="PS50271">
    <property type="entry name" value="ZF_UBP"/>
    <property type="match status" value="1"/>
</dbReference>
<evidence type="ECO:0000313" key="2">
    <source>
        <dbReference type="EMBL" id="SDS79514.1"/>
    </source>
</evidence>
<accession>A0A1H1V3Z6</accession>
<gene>
    <name evidence="2" type="ORF">SAMN05444158_3237</name>
</gene>
<dbReference type="InterPro" id="IPR013083">
    <property type="entry name" value="Znf_RING/FYVE/PHD"/>
</dbReference>
<organism evidence="2 3">
    <name type="scientific">Bradyrhizobium canariense</name>
    <dbReference type="NCBI Taxonomy" id="255045"/>
    <lineage>
        <taxon>Bacteria</taxon>
        <taxon>Pseudomonadati</taxon>
        <taxon>Pseudomonadota</taxon>
        <taxon>Alphaproteobacteria</taxon>
        <taxon>Hyphomicrobiales</taxon>
        <taxon>Nitrobacteraceae</taxon>
        <taxon>Bradyrhizobium</taxon>
    </lineage>
</organism>
<evidence type="ECO:0000313" key="3">
    <source>
        <dbReference type="Proteomes" id="UP000243904"/>
    </source>
</evidence>
<dbReference type="Pfam" id="PF02148">
    <property type="entry name" value="zf-UBP"/>
    <property type="match status" value="1"/>
</dbReference>
<dbReference type="InterPro" id="IPR001607">
    <property type="entry name" value="Znf_UBP"/>
</dbReference>
<proteinExistence type="predicted"/>
<reference evidence="3" key="1">
    <citation type="submission" date="2016-10" db="EMBL/GenBank/DDBJ databases">
        <authorList>
            <person name="Varghese N."/>
            <person name="Submissions S."/>
        </authorList>
    </citation>
    <scope>NUCLEOTIDE SEQUENCE [LARGE SCALE GENOMIC DNA]</scope>
    <source>
        <strain evidence="3">GAS369</strain>
    </source>
</reference>
<keyword evidence="2" id="KW-0378">Hydrolase</keyword>
<dbReference type="GO" id="GO:0016787">
    <property type="term" value="F:hydrolase activity"/>
    <property type="evidence" value="ECO:0007669"/>
    <property type="project" value="UniProtKB-KW"/>
</dbReference>
<sequence length="114" mass="12740">MHAGSSGGRQENMAIFCKHLSAIRDVVPSAPGCEECLKSGDPWLHLRICRTCGHVGCCDQSPNRHATKHFHATRHPIIEAYDPPEGWGWCYVDEVMFDLSGQLTPHLGPIPRFY</sequence>
<dbReference type="GO" id="GO:0008270">
    <property type="term" value="F:zinc ion binding"/>
    <property type="evidence" value="ECO:0007669"/>
    <property type="project" value="InterPro"/>
</dbReference>
<dbReference type="Gene3D" id="3.30.40.10">
    <property type="entry name" value="Zinc/RING finger domain, C3HC4 (zinc finger)"/>
    <property type="match status" value="1"/>
</dbReference>
<dbReference type="SUPFAM" id="SSF57850">
    <property type="entry name" value="RING/U-box"/>
    <property type="match status" value="1"/>
</dbReference>
<feature type="domain" description="UBP-type" evidence="1">
    <location>
        <begin position="15"/>
        <end position="114"/>
    </location>
</feature>
<protein>
    <submittedName>
        <fullName evidence="2">Ubiquitin-hydrolase Zn-finger-containing protein</fullName>
    </submittedName>
</protein>